<dbReference type="Proteomes" id="UP000282957">
    <property type="component" value="Unassembled WGS sequence"/>
</dbReference>
<comment type="similarity">
    <text evidence="1">Belongs to the UPF0065 (bug) family.</text>
</comment>
<dbReference type="RefSeq" id="WP_127788559.1">
    <property type="nucleotide sequence ID" value="NZ_SACL01000005.1"/>
</dbReference>
<reference evidence="3 4" key="1">
    <citation type="submission" date="2019-01" db="EMBL/GenBank/DDBJ databases">
        <authorList>
            <person name="Chen W.-M."/>
        </authorList>
    </citation>
    <scope>NUCLEOTIDE SEQUENCE [LARGE SCALE GENOMIC DNA]</scope>
    <source>
        <strain evidence="3 4">CCP-6</strain>
    </source>
</reference>
<dbReference type="Pfam" id="PF03401">
    <property type="entry name" value="TctC"/>
    <property type="match status" value="1"/>
</dbReference>
<dbReference type="PANTHER" id="PTHR42928">
    <property type="entry name" value="TRICARBOXYLATE-BINDING PROTEIN"/>
    <property type="match status" value="1"/>
</dbReference>
<dbReference type="SUPFAM" id="SSF53850">
    <property type="entry name" value="Periplasmic binding protein-like II"/>
    <property type="match status" value="1"/>
</dbReference>
<dbReference type="InterPro" id="IPR042100">
    <property type="entry name" value="Bug_dom1"/>
</dbReference>
<evidence type="ECO:0000313" key="3">
    <source>
        <dbReference type="EMBL" id="RVT95699.1"/>
    </source>
</evidence>
<dbReference type="OrthoDB" id="7250553at2"/>
<accession>A0A437MDG9</accession>
<keyword evidence="4" id="KW-1185">Reference proteome</keyword>
<dbReference type="Gene3D" id="3.40.190.10">
    <property type="entry name" value="Periplasmic binding protein-like II"/>
    <property type="match status" value="1"/>
</dbReference>
<gene>
    <name evidence="3" type="ORF">EOD42_16010</name>
</gene>
<sequence length="327" mass="34893">MRSRLILAAAAALCMAAPAVRAQQTNLPNRPVLLMGGFPAGTQGDIYWRLIQEPLSRALGVPVAVEARTGASGNIAMEATARSAPDGTTVLAATSAMLAINRAVMPSMPIDTQTELAPVMTLFEVPNVLVTSTERRPAYTDCQALISIARARPGQLNYASSGIGASTHLAAAQFASAAGLQMVHVPYRGGPFAMTALYQGDADLFFYQSGPVLDDWRQGKVRLLGITSAQRVPTLPEIPTIAEACNMPGFVSTTWYGVVVSARTPPAVIDRLYREIRAVTDTPEMRARIEGMGFTMMLGGPEDMRARLAADIPHWAQVVERSGARAQ</sequence>
<keyword evidence="2" id="KW-0732">Signal</keyword>
<feature type="chain" id="PRO_5019127030" evidence="2">
    <location>
        <begin position="23"/>
        <end position="327"/>
    </location>
</feature>
<evidence type="ECO:0000256" key="2">
    <source>
        <dbReference type="SAM" id="SignalP"/>
    </source>
</evidence>
<dbReference type="PIRSF" id="PIRSF017082">
    <property type="entry name" value="YflP"/>
    <property type="match status" value="1"/>
</dbReference>
<evidence type="ECO:0000313" key="4">
    <source>
        <dbReference type="Proteomes" id="UP000282957"/>
    </source>
</evidence>
<dbReference type="AlphaFoldDB" id="A0A437MDG9"/>
<name>A0A437MDG9_9PROT</name>
<evidence type="ECO:0000256" key="1">
    <source>
        <dbReference type="ARBA" id="ARBA00006987"/>
    </source>
</evidence>
<dbReference type="Gene3D" id="3.40.190.150">
    <property type="entry name" value="Bordetella uptake gene, domain 1"/>
    <property type="match status" value="1"/>
</dbReference>
<protein>
    <submittedName>
        <fullName evidence="3">Tripartite tricarboxylate transporter substrate binding protein</fullName>
    </submittedName>
</protein>
<organism evidence="3 4">
    <name type="scientific">Rhodovarius crocodyli</name>
    <dbReference type="NCBI Taxonomy" id="1979269"/>
    <lineage>
        <taxon>Bacteria</taxon>
        <taxon>Pseudomonadati</taxon>
        <taxon>Pseudomonadota</taxon>
        <taxon>Alphaproteobacteria</taxon>
        <taxon>Acetobacterales</taxon>
        <taxon>Roseomonadaceae</taxon>
        <taxon>Rhodovarius</taxon>
    </lineage>
</organism>
<proteinExistence type="inferred from homology"/>
<dbReference type="PANTHER" id="PTHR42928:SF5">
    <property type="entry name" value="BLR1237 PROTEIN"/>
    <property type="match status" value="1"/>
</dbReference>
<comment type="caution">
    <text evidence="3">The sequence shown here is derived from an EMBL/GenBank/DDBJ whole genome shotgun (WGS) entry which is preliminary data.</text>
</comment>
<dbReference type="EMBL" id="SACL01000005">
    <property type="protein sequence ID" value="RVT95699.1"/>
    <property type="molecule type" value="Genomic_DNA"/>
</dbReference>
<dbReference type="InterPro" id="IPR005064">
    <property type="entry name" value="BUG"/>
</dbReference>
<feature type="signal peptide" evidence="2">
    <location>
        <begin position="1"/>
        <end position="22"/>
    </location>
</feature>